<evidence type="ECO:0000313" key="2">
    <source>
        <dbReference type="Proteomes" id="UP001497382"/>
    </source>
</evidence>
<name>A0AAV1ZT43_9ARAC</name>
<gene>
    <name evidence="1" type="ORF">LARSCL_LOCUS7848</name>
</gene>
<dbReference type="Proteomes" id="UP001497382">
    <property type="component" value="Unassembled WGS sequence"/>
</dbReference>
<keyword evidence="2" id="KW-1185">Reference proteome</keyword>
<evidence type="ECO:0000313" key="1">
    <source>
        <dbReference type="EMBL" id="CAL1275018.1"/>
    </source>
</evidence>
<dbReference type="EMBL" id="CAXIEN010000081">
    <property type="protein sequence ID" value="CAL1275018.1"/>
    <property type="molecule type" value="Genomic_DNA"/>
</dbReference>
<dbReference type="AlphaFoldDB" id="A0AAV1ZT43"/>
<organism evidence="1 2">
    <name type="scientific">Larinioides sclopetarius</name>
    <dbReference type="NCBI Taxonomy" id="280406"/>
    <lineage>
        <taxon>Eukaryota</taxon>
        <taxon>Metazoa</taxon>
        <taxon>Ecdysozoa</taxon>
        <taxon>Arthropoda</taxon>
        <taxon>Chelicerata</taxon>
        <taxon>Arachnida</taxon>
        <taxon>Araneae</taxon>
        <taxon>Araneomorphae</taxon>
        <taxon>Entelegynae</taxon>
        <taxon>Araneoidea</taxon>
        <taxon>Araneidae</taxon>
        <taxon>Larinioides</taxon>
    </lineage>
</organism>
<accession>A0AAV1ZT43</accession>
<proteinExistence type="predicted"/>
<protein>
    <submittedName>
        <fullName evidence="1">Uncharacterized protein</fullName>
    </submittedName>
</protein>
<comment type="caution">
    <text evidence="1">The sequence shown here is derived from an EMBL/GenBank/DDBJ whole genome shotgun (WGS) entry which is preliminary data.</text>
</comment>
<sequence length="50" mass="5967">FISYYIKIFLNLILSFTAGLSYRLLKYLLHSKSLSRSRVKKKNINLFAHF</sequence>
<feature type="non-terminal residue" evidence="1">
    <location>
        <position position="1"/>
    </location>
</feature>
<reference evidence="1 2" key="1">
    <citation type="submission" date="2024-04" db="EMBL/GenBank/DDBJ databases">
        <authorList>
            <person name="Rising A."/>
            <person name="Reimegard J."/>
            <person name="Sonavane S."/>
            <person name="Akerstrom W."/>
            <person name="Nylinder S."/>
            <person name="Hedman E."/>
            <person name="Kallberg Y."/>
        </authorList>
    </citation>
    <scope>NUCLEOTIDE SEQUENCE [LARGE SCALE GENOMIC DNA]</scope>
</reference>